<dbReference type="InterPro" id="IPR009045">
    <property type="entry name" value="Zn_M74/Hedgehog-like"/>
</dbReference>
<sequence length="193" mass="21270">MALEFDLDAPCGRYLTFRDLIECGETWHRASGAGKPIHNEPVQRASLDALLTLCEIVLDPVIDEFGAISLTYGLAGSQLSRRAATEVGGVAPKLDQHAAHELNRNNRRICERGGSAADFRVSGVSSLEVARWIVSSTRFDRLYYYGSERPLHVSTTKSDPLGQIVVLRTKAAGRRVPLVVDAEDFLEMSDVER</sequence>
<dbReference type="AlphaFoldDB" id="H9BX74"/>
<dbReference type="EMBL" id="JQ085824">
    <property type="protein sequence ID" value="AFD03396.1"/>
    <property type="molecule type" value="Genomic_DNA"/>
</dbReference>
<dbReference type="Gene3D" id="3.30.1380.10">
    <property type="match status" value="1"/>
</dbReference>
<accession>H9BX74</accession>
<dbReference type="SUPFAM" id="SSF55166">
    <property type="entry name" value="Hedgehog/DD-peptidase"/>
    <property type="match status" value="1"/>
</dbReference>
<reference evidence="1" key="1">
    <citation type="submission" date="2011-11" db="EMBL/GenBank/DDBJ databases">
        <title>Construction and analysis of a metagenome of deep-sea sediment.</title>
        <authorList>
            <person name="Huo Y.-Y."/>
            <person name="Cheng H."/>
            <person name="Wu M."/>
        </authorList>
    </citation>
    <scope>NUCLEOTIDE SEQUENCE</scope>
</reference>
<name>H9BX74_9BACT</name>
<proteinExistence type="predicted"/>
<organism evidence="1">
    <name type="scientific">uncultured bacterium W5-51b</name>
    <dbReference type="NCBI Taxonomy" id="1130999"/>
    <lineage>
        <taxon>Bacteria</taxon>
        <taxon>environmental samples</taxon>
    </lineage>
</organism>
<evidence type="ECO:0000313" key="1">
    <source>
        <dbReference type="EMBL" id="AFD03396.1"/>
    </source>
</evidence>
<protein>
    <submittedName>
        <fullName evidence="1">Peptidase M15A</fullName>
    </submittedName>
</protein>